<dbReference type="AlphaFoldDB" id="A0A5C7EYA2"/>
<dbReference type="Pfam" id="PF06808">
    <property type="entry name" value="DctM"/>
    <property type="match status" value="1"/>
</dbReference>
<feature type="transmembrane region" description="Helical" evidence="7">
    <location>
        <begin position="175"/>
        <end position="196"/>
    </location>
</feature>
<feature type="transmembrane region" description="Helical" evidence="7">
    <location>
        <begin position="250"/>
        <end position="266"/>
    </location>
</feature>
<proteinExistence type="inferred from homology"/>
<evidence type="ECO:0000256" key="1">
    <source>
        <dbReference type="ARBA" id="ARBA00004429"/>
    </source>
</evidence>
<dbReference type="EMBL" id="VPFL01000002">
    <property type="protein sequence ID" value="TXF13307.1"/>
    <property type="molecule type" value="Genomic_DNA"/>
</dbReference>
<comment type="subcellular location">
    <subcellularLocation>
        <location evidence="1 7">Cell inner membrane</location>
        <topology evidence="1 7">Multi-pass membrane protein</topology>
    </subcellularLocation>
</comment>
<dbReference type="PANTHER" id="PTHR33362:SF5">
    <property type="entry name" value="C4-DICARBOXYLATE TRAP TRANSPORTER LARGE PERMEASE PROTEIN DCTM"/>
    <property type="match status" value="1"/>
</dbReference>
<name>A0A5C7EYA2_9PROT</name>
<dbReference type="RefSeq" id="WP_147798481.1">
    <property type="nucleotide sequence ID" value="NZ_VPFL01000002.1"/>
</dbReference>
<organism evidence="9 10">
    <name type="scientific">Pelomicrobium methylotrophicum</name>
    <dbReference type="NCBI Taxonomy" id="2602750"/>
    <lineage>
        <taxon>Bacteria</taxon>
        <taxon>Pseudomonadati</taxon>
        <taxon>Pseudomonadota</taxon>
        <taxon>Hydrogenophilia</taxon>
        <taxon>Hydrogenophilia incertae sedis</taxon>
        <taxon>Pelomicrobium</taxon>
    </lineage>
</organism>
<comment type="similarity">
    <text evidence="7">Belongs to the TRAP transporter large permease family.</text>
</comment>
<feature type="transmembrane region" description="Helical" evidence="7">
    <location>
        <begin position="327"/>
        <end position="352"/>
    </location>
</feature>
<keyword evidence="6 7" id="KW-0472">Membrane</keyword>
<dbReference type="InterPro" id="IPR004681">
    <property type="entry name" value="TRAP_DctM"/>
</dbReference>
<gene>
    <name evidence="9" type="ORF">FR698_01855</name>
</gene>
<evidence type="ECO:0000256" key="4">
    <source>
        <dbReference type="ARBA" id="ARBA00022692"/>
    </source>
</evidence>
<reference evidence="9 10" key="1">
    <citation type="submission" date="2019-08" db="EMBL/GenBank/DDBJ databases">
        <title>Pelomicrobium methylotrophicum gen. nov., sp. nov. a moderately thermophilic, facultatively anaerobic, lithoautotrophic and methylotrophic bacterium isolated from a terrestrial mud volcano.</title>
        <authorList>
            <person name="Slobodkina G.B."/>
            <person name="Merkel A.Y."/>
            <person name="Slobodkin A.I."/>
        </authorList>
    </citation>
    <scope>NUCLEOTIDE SEQUENCE [LARGE SCALE GENOMIC DNA]</scope>
    <source>
        <strain evidence="9 10">SM250</strain>
    </source>
</reference>
<evidence type="ECO:0000313" key="10">
    <source>
        <dbReference type="Proteomes" id="UP000321201"/>
    </source>
</evidence>
<keyword evidence="10" id="KW-1185">Reference proteome</keyword>
<dbReference type="Proteomes" id="UP000321201">
    <property type="component" value="Unassembled WGS sequence"/>
</dbReference>
<evidence type="ECO:0000256" key="3">
    <source>
        <dbReference type="ARBA" id="ARBA00022519"/>
    </source>
</evidence>
<dbReference type="PIRSF" id="PIRSF006066">
    <property type="entry name" value="HI0050"/>
    <property type="match status" value="1"/>
</dbReference>
<sequence>MSETQIGLVLLVVTLMVLFSGIPIAWGLTLVSVSFLLVFEGPTALNVVGITIMDELSSFALLTIPLFVLLGAAIGVSAAGRDIYESLYRWLVRVPGGLVIANIFACGIFSAICGSSPATAAAIGKVGVPEMLKRGIPPGLATGAICAGGTLGILIPPSITMILYGLATETSIGRLFLAGVGPGILLVVLFALYAWIVTLIGHRRNPQTIPEEHYTLAEKMKGIEKVAPFIAIIVAIAYMMYGGIATPSEIAAVSAALALALVMVIYKAWHLRDLWHIFRDTVRESTMILMIIGAAALFSYMMSLLYITQTAAEAMVNLELNRWVLMALINVFMLVAGCFLPPVAIILMLMPILTPVLEANGFDLIWFAVILTINMEVGLITPPVGLNLYVLKGVAPQVPLPTVLLGSLPFVLIMLFAIVLICIFPEIALWLPDTLMGPGR</sequence>
<evidence type="ECO:0000256" key="5">
    <source>
        <dbReference type="ARBA" id="ARBA00022989"/>
    </source>
</evidence>
<feature type="transmembrane region" description="Helical" evidence="7">
    <location>
        <begin position="287"/>
        <end position="307"/>
    </location>
</feature>
<accession>A0A5C7EYA2</accession>
<keyword evidence="7" id="KW-0813">Transport</keyword>
<dbReference type="NCBIfam" id="TIGR00786">
    <property type="entry name" value="dctM"/>
    <property type="match status" value="1"/>
</dbReference>
<keyword evidence="3 7" id="KW-0997">Cell inner membrane</keyword>
<comment type="function">
    <text evidence="7">Part of the tripartite ATP-independent periplasmic (TRAP) transport system.</text>
</comment>
<comment type="caution">
    <text evidence="9">The sequence shown here is derived from an EMBL/GenBank/DDBJ whole genome shotgun (WGS) entry which is preliminary data.</text>
</comment>
<keyword evidence="5 7" id="KW-1133">Transmembrane helix</keyword>
<comment type="subunit">
    <text evidence="7">The complex comprises the extracytoplasmic solute receptor protein and the two transmembrane proteins.</text>
</comment>
<dbReference type="GO" id="GO:0005886">
    <property type="term" value="C:plasma membrane"/>
    <property type="evidence" value="ECO:0007669"/>
    <property type="project" value="UniProtKB-SubCell"/>
</dbReference>
<keyword evidence="2" id="KW-1003">Cell membrane</keyword>
<feature type="transmembrane region" description="Helical" evidence="7">
    <location>
        <begin position="135"/>
        <end position="155"/>
    </location>
</feature>
<dbReference type="OrthoDB" id="9777699at2"/>
<dbReference type="InterPro" id="IPR010656">
    <property type="entry name" value="DctM"/>
</dbReference>
<feature type="transmembrane region" description="Helical" evidence="7">
    <location>
        <begin position="6"/>
        <end position="39"/>
    </location>
</feature>
<dbReference type="GO" id="GO:0022857">
    <property type="term" value="F:transmembrane transporter activity"/>
    <property type="evidence" value="ECO:0007669"/>
    <property type="project" value="UniProtKB-UniRule"/>
</dbReference>
<feature type="transmembrane region" description="Helical" evidence="7">
    <location>
        <begin position="410"/>
        <end position="431"/>
    </location>
</feature>
<protein>
    <recommendedName>
        <fullName evidence="7">TRAP transporter large permease protein</fullName>
    </recommendedName>
</protein>
<feature type="transmembrane region" description="Helical" evidence="7">
    <location>
        <begin position="226"/>
        <end position="244"/>
    </location>
</feature>
<feature type="domain" description="TRAP C4-dicarboxylate transport system permease DctM subunit" evidence="8">
    <location>
        <begin position="12"/>
        <end position="427"/>
    </location>
</feature>
<feature type="transmembrane region" description="Helical" evidence="7">
    <location>
        <begin position="364"/>
        <end position="390"/>
    </location>
</feature>
<evidence type="ECO:0000256" key="6">
    <source>
        <dbReference type="ARBA" id="ARBA00023136"/>
    </source>
</evidence>
<evidence type="ECO:0000259" key="8">
    <source>
        <dbReference type="Pfam" id="PF06808"/>
    </source>
</evidence>
<feature type="transmembrane region" description="Helical" evidence="7">
    <location>
        <begin position="99"/>
        <end position="123"/>
    </location>
</feature>
<dbReference type="PANTHER" id="PTHR33362">
    <property type="entry name" value="SIALIC ACID TRAP TRANSPORTER PERMEASE PROTEIN SIAT-RELATED"/>
    <property type="match status" value="1"/>
</dbReference>
<dbReference type="InParanoid" id="A0A5C7EYA2"/>
<evidence type="ECO:0000256" key="7">
    <source>
        <dbReference type="RuleBase" id="RU369079"/>
    </source>
</evidence>
<feature type="transmembrane region" description="Helical" evidence="7">
    <location>
        <begin position="59"/>
        <end position="79"/>
    </location>
</feature>
<evidence type="ECO:0000313" key="9">
    <source>
        <dbReference type="EMBL" id="TXF13307.1"/>
    </source>
</evidence>
<keyword evidence="4 7" id="KW-0812">Transmembrane</keyword>
<evidence type="ECO:0000256" key="2">
    <source>
        <dbReference type="ARBA" id="ARBA00022475"/>
    </source>
</evidence>